<dbReference type="EMBL" id="JACHVC010000006">
    <property type="protein sequence ID" value="MBC2605702.1"/>
    <property type="molecule type" value="Genomic_DNA"/>
</dbReference>
<evidence type="ECO:0000313" key="1">
    <source>
        <dbReference type="EMBL" id="MBC2605702.1"/>
    </source>
</evidence>
<gene>
    <name evidence="1" type="ORF">H5P27_06565</name>
</gene>
<evidence type="ECO:0000313" key="2">
    <source>
        <dbReference type="Proteomes" id="UP000526501"/>
    </source>
</evidence>
<dbReference type="InterPro" id="IPR008551">
    <property type="entry name" value="TANGO2"/>
</dbReference>
<dbReference type="RefSeq" id="WP_185659569.1">
    <property type="nucleotide sequence ID" value="NZ_CAWPOO010000006.1"/>
</dbReference>
<organism evidence="1 2">
    <name type="scientific">Pelagicoccus albus</name>
    <dbReference type="NCBI Taxonomy" id="415222"/>
    <lineage>
        <taxon>Bacteria</taxon>
        <taxon>Pseudomonadati</taxon>
        <taxon>Verrucomicrobiota</taxon>
        <taxon>Opitutia</taxon>
        <taxon>Puniceicoccales</taxon>
        <taxon>Pelagicoccaceae</taxon>
        <taxon>Pelagicoccus</taxon>
    </lineage>
</organism>
<comment type="caution">
    <text evidence="1">The sequence shown here is derived from an EMBL/GenBank/DDBJ whole genome shotgun (WGS) entry which is preliminary data.</text>
</comment>
<protein>
    <submittedName>
        <fullName evidence="1">NRDE family protein</fullName>
    </submittedName>
</protein>
<dbReference type="Proteomes" id="UP000526501">
    <property type="component" value="Unassembled WGS sequence"/>
</dbReference>
<reference evidence="1 2" key="1">
    <citation type="submission" date="2020-07" db="EMBL/GenBank/DDBJ databases">
        <authorList>
            <person name="Feng X."/>
        </authorList>
    </citation>
    <scope>NUCLEOTIDE SEQUENCE [LARGE SCALE GENOMIC DNA]</scope>
    <source>
        <strain evidence="1 2">JCM23202</strain>
    </source>
</reference>
<name>A0A7X1B537_9BACT</name>
<dbReference type="AlphaFoldDB" id="A0A7X1B537"/>
<dbReference type="Pfam" id="PF05742">
    <property type="entry name" value="TANGO2"/>
    <property type="match status" value="1"/>
</dbReference>
<sequence>MCTASWNIDKEGLRLFFNRDEQRTRSAAVPPRFFESEGVRYVAPIDPDGGGTWISVNEFGQVAYLLNNYSKTTEGERFKSRGELPIKLAACSQRSEALGIICSLKLTDYRPFFLGLANRESLEIFGWDGCNLESIHPDLPVITTSSFRSDEVQKYRKDRYRYWMGSAGGNSTEKQRRFHFETSDSDSAFGPMMYRPDARTQSVTWLDVSSESVVLSYQEILEEKSKLEEPIVLNCKIRKESLAR</sequence>
<accession>A0A7X1B537</accession>
<keyword evidence="2" id="KW-1185">Reference proteome</keyword>
<proteinExistence type="predicted"/>